<dbReference type="InterPro" id="IPR043708">
    <property type="entry name" value="DUF5648"/>
</dbReference>
<proteinExistence type="predicted"/>
<feature type="domain" description="DUF5648" evidence="2">
    <location>
        <begin position="64"/>
        <end position="177"/>
    </location>
</feature>
<accession>A0A8H8CG02</accession>
<dbReference type="AlphaFoldDB" id="A0A8H8CG02"/>
<comment type="caution">
    <text evidence="3">The sequence shown here is derived from an EMBL/GenBank/DDBJ whole genome shotgun (WGS) entry which is preliminary data.</text>
</comment>
<keyword evidence="1" id="KW-0732">Signal</keyword>
<reference evidence="3" key="1">
    <citation type="submission" date="2021-02" db="EMBL/GenBank/DDBJ databases">
        <title>Psilocybe cubensis genome.</title>
        <authorList>
            <person name="Mckernan K.J."/>
            <person name="Crawford S."/>
            <person name="Trippe A."/>
            <person name="Kane L.T."/>
            <person name="Mclaughlin S."/>
        </authorList>
    </citation>
    <scope>NUCLEOTIDE SEQUENCE [LARGE SCALE GENOMIC DNA]</scope>
    <source>
        <strain evidence="3">MGC-MH-2018</strain>
    </source>
</reference>
<organism evidence="3">
    <name type="scientific">Psilocybe cubensis</name>
    <name type="common">Psychedelic mushroom</name>
    <name type="synonym">Stropharia cubensis</name>
    <dbReference type="NCBI Taxonomy" id="181762"/>
    <lineage>
        <taxon>Eukaryota</taxon>
        <taxon>Fungi</taxon>
        <taxon>Dikarya</taxon>
        <taxon>Basidiomycota</taxon>
        <taxon>Agaricomycotina</taxon>
        <taxon>Agaricomycetes</taxon>
        <taxon>Agaricomycetidae</taxon>
        <taxon>Agaricales</taxon>
        <taxon>Agaricineae</taxon>
        <taxon>Strophariaceae</taxon>
        <taxon>Psilocybe</taxon>
    </lineage>
</organism>
<feature type="signal peptide" evidence="1">
    <location>
        <begin position="1"/>
        <end position="20"/>
    </location>
</feature>
<protein>
    <recommendedName>
        <fullName evidence="2">DUF5648 domain-containing protein</fullName>
    </recommendedName>
</protein>
<name>A0A8H8CG02_PSICU</name>
<evidence type="ECO:0000256" key="1">
    <source>
        <dbReference type="SAM" id="SignalP"/>
    </source>
</evidence>
<evidence type="ECO:0000259" key="2">
    <source>
        <dbReference type="Pfam" id="PF18885"/>
    </source>
</evidence>
<gene>
    <name evidence="3" type="ORF">JR316_010497</name>
</gene>
<dbReference type="OrthoDB" id="9971254at2759"/>
<dbReference type="EMBL" id="JAFIQS010000011">
    <property type="protein sequence ID" value="KAG5164852.1"/>
    <property type="molecule type" value="Genomic_DNA"/>
</dbReference>
<sequence>MKVTGNVLLFLSFFTPLIVAGPVRRTTDTCGDPSLAVTFIQGFSRSLTAHNVNFRADFVNANTQNTGDVEYEFQGEMFRAWKTPQVNTVPLFRMGSDTLASDIILATSTTTDPPTVPGFPVNFGLIGYVYATQICDSVPLFQVSLASRTDHWVTTDASERDALVSFGWADEGTVAFVLPPYSKQPEVYKGSNECRSCRESDKLRQLSDGLPAKCRLEDFKTNPDINTLRP</sequence>
<dbReference type="Pfam" id="PF18885">
    <property type="entry name" value="DUF5648"/>
    <property type="match status" value="1"/>
</dbReference>
<evidence type="ECO:0000313" key="3">
    <source>
        <dbReference type="EMBL" id="KAG5164852.1"/>
    </source>
</evidence>
<feature type="chain" id="PRO_5034554595" description="DUF5648 domain-containing protein" evidence="1">
    <location>
        <begin position="21"/>
        <end position="230"/>
    </location>
</feature>